<keyword evidence="3 6" id="KW-1133">Transmembrane helix</keyword>
<feature type="region of interest" description="Disordered" evidence="5">
    <location>
        <begin position="470"/>
        <end position="499"/>
    </location>
</feature>
<accession>A0A1W0X9E3</accession>
<evidence type="ECO:0000256" key="6">
    <source>
        <dbReference type="SAM" id="Phobius"/>
    </source>
</evidence>
<feature type="compositionally biased region" description="Polar residues" evidence="5">
    <location>
        <begin position="15"/>
        <end position="25"/>
    </location>
</feature>
<evidence type="ECO:0000256" key="3">
    <source>
        <dbReference type="ARBA" id="ARBA00022989"/>
    </source>
</evidence>
<evidence type="ECO:0000256" key="5">
    <source>
        <dbReference type="SAM" id="MobiDB-lite"/>
    </source>
</evidence>
<dbReference type="Pfam" id="PF00083">
    <property type="entry name" value="Sugar_tr"/>
    <property type="match status" value="1"/>
</dbReference>
<dbReference type="InterPro" id="IPR005828">
    <property type="entry name" value="MFS_sugar_transport-like"/>
</dbReference>
<dbReference type="OrthoDB" id="6339427at2759"/>
<dbReference type="Gene3D" id="1.20.1250.20">
    <property type="entry name" value="MFS general substrate transporter like domains"/>
    <property type="match status" value="1"/>
</dbReference>
<evidence type="ECO:0000256" key="4">
    <source>
        <dbReference type="ARBA" id="ARBA00023136"/>
    </source>
</evidence>
<comment type="caution">
    <text evidence="7">The sequence shown here is derived from an EMBL/GenBank/DDBJ whole genome shotgun (WGS) entry which is preliminary data.</text>
</comment>
<protein>
    <submittedName>
        <fullName evidence="7">Uncharacterized protein</fullName>
    </submittedName>
</protein>
<name>A0A1W0X9E3_HYPEX</name>
<dbReference type="EMBL" id="MTYJ01000008">
    <property type="protein sequence ID" value="OQV24018.1"/>
    <property type="molecule type" value="Genomic_DNA"/>
</dbReference>
<keyword evidence="8" id="KW-1185">Reference proteome</keyword>
<dbReference type="AlphaFoldDB" id="A0A1W0X9E3"/>
<proteinExistence type="predicted"/>
<feature type="compositionally biased region" description="Basic and acidic residues" evidence="5">
    <location>
        <begin position="234"/>
        <end position="250"/>
    </location>
</feature>
<keyword evidence="2 6" id="KW-0812">Transmembrane</keyword>
<dbReference type="GO" id="GO:0022857">
    <property type="term" value="F:transmembrane transporter activity"/>
    <property type="evidence" value="ECO:0007669"/>
    <property type="project" value="InterPro"/>
</dbReference>
<gene>
    <name evidence="7" type="ORF">BV898_01975</name>
</gene>
<dbReference type="SUPFAM" id="SSF103473">
    <property type="entry name" value="MFS general substrate transporter"/>
    <property type="match status" value="1"/>
</dbReference>
<evidence type="ECO:0000256" key="2">
    <source>
        <dbReference type="ARBA" id="ARBA00022692"/>
    </source>
</evidence>
<evidence type="ECO:0000313" key="7">
    <source>
        <dbReference type="EMBL" id="OQV24018.1"/>
    </source>
</evidence>
<feature type="region of interest" description="Disordered" evidence="5">
    <location>
        <begin position="233"/>
        <end position="254"/>
    </location>
</feature>
<reference evidence="8" key="1">
    <citation type="submission" date="2017-01" db="EMBL/GenBank/DDBJ databases">
        <title>Comparative genomics of anhydrobiosis in the tardigrade Hypsibius dujardini.</title>
        <authorList>
            <person name="Yoshida Y."/>
            <person name="Koutsovoulos G."/>
            <person name="Laetsch D."/>
            <person name="Stevens L."/>
            <person name="Kumar S."/>
            <person name="Horikawa D."/>
            <person name="Ishino K."/>
            <person name="Komine S."/>
            <person name="Tomita M."/>
            <person name="Blaxter M."/>
            <person name="Arakawa K."/>
        </authorList>
    </citation>
    <scope>NUCLEOTIDE SEQUENCE [LARGE SCALE GENOMIC DNA]</scope>
    <source>
        <strain evidence="8">Z151</strain>
    </source>
</reference>
<feature type="region of interest" description="Disordered" evidence="5">
    <location>
        <begin position="318"/>
        <end position="350"/>
    </location>
</feature>
<keyword evidence="4 6" id="KW-0472">Membrane</keyword>
<dbReference type="Proteomes" id="UP000192578">
    <property type="component" value="Unassembled WGS sequence"/>
</dbReference>
<feature type="transmembrane region" description="Helical" evidence="6">
    <location>
        <begin position="102"/>
        <end position="123"/>
    </location>
</feature>
<organism evidence="7 8">
    <name type="scientific">Hypsibius exemplaris</name>
    <name type="common">Freshwater tardigrade</name>
    <dbReference type="NCBI Taxonomy" id="2072580"/>
    <lineage>
        <taxon>Eukaryota</taxon>
        <taxon>Metazoa</taxon>
        <taxon>Ecdysozoa</taxon>
        <taxon>Tardigrada</taxon>
        <taxon>Eutardigrada</taxon>
        <taxon>Parachela</taxon>
        <taxon>Hypsibioidea</taxon>
        <taxon>Hypsibiidae</taxon>
        <taxon>Hypsibius</taxon>
    </lineage>
</organism>
<dbReference type="InterPro" id="IPR036259">
    <property type="entry name" value="MFS_trans_sf"/>
</dbReference>
<dbReference type="GO" id="GO:0016020">
    <property type="term" value="C:membrane"/>
    <property type="evidence" value="ECO:0007669"/>
    <property type="project" value="UniProtKB-SubCell"/>
</dbReference>
<evidence type="ECO:0000313" key="8">
    <source>
        <dbReference type="Proteomes" id="UP000192578"/>
    </source>
</evidence>
<evidence type="ECO:0000256" key="1">
    <source>
        <dbReference type="ARBA" id="ARBA00004370"/>
    </source>
</evidence>
<sequence length="556" mass="62639">MKAHLKSHLDRRCSSSRGWDQTGSNGANLSFPEEFGIITTSTRDTFLVGWSTLHHTSPLPSCKMNLNFLKGRLHRTCSCLRRCRGCWISDPLNFHFGRRGTIFFSAIFCLVSVIGAAFTRNWYELFVTRVILGIGAQCTIQQGSVENSTTSADLFAHVLHFGEAPRQNYATPCCDMIARQRPRDGMTAELKDAFEAQNYLARTAIRHTTESSAIWLVMYKLFNRDRYDADEDHAESHQRTSQDNRARDLVTTRTRRSRRISRIHYVTKPVELKGPLRQVPVVSLSNNDRRFKQMISRCVFESFLTSNHARRNTVRVCRRQAEKGQQDVSSRGTGKAAAGPRHDPVPFLPRSKDVLSGTTSSILAKRTALQRLPLRSNSRIDLSVMFSATGFWPIGDLQSDVSFRSLQTTGLTSLRTYVCRTASSLKASGVESFWISSASLLLDSQLATVIVCCFPEFLFDPKKTHNGRQLTLQRISVPRPERSDSTASPQRRSRARAGQQHFCRLGRSLRASKTHSHASTYHILIPLCSSTSSAMWTLGNRLQATKIPDKICGEPY</sequence>
<feature type="region of interest" description="Disordered" evidence="5">
    <location>
        <begin position="1"/>
        <end position="25"/>
    </location>
</feature>
<comment type="subcellular location">
    <subcellularLocation>
        <location evidence="1">Membrane</location>
    </subcellularLocation>
</comment>